<feature type="region of interest" description="Disordered" evidence="1">
    <location>
        <begin position="1"/>
        <end position="31"/>
    </location>
</feature>
<feature type="compositionally biased region" description="Basic residues" evidence="1">
    <location>
        <begin position="1"/>
        <end position="10"/>
    </location>
</feature>
<organism evidence="2">
    <name type="scientific">marine sediment metagenome</name>
    <dbReference type="NCBI Taxonomy" id="412755"/>
    <lineage>
        <taxon>unclassified sequences</taxon>
        <taxon>metagenomes</taxon>
        <taxon>ecological metagenomes</taxon>
    </lineage>
</organism>
<sequence>MALTRKKKVGRQPPTTKPKTSRETGQPMRKPVSTIKVDHKLIPKLHCIGTEEKRKLISIMTRLTTRRIADEEAEAELKSLLKQVEPAKLNAVAYECVDFMARIALDSRKMAQVLIPQARNRLK</sequence>
<comment type="caution">
    <text evidence="2">The sequence shown here is derived from an EMBL/GenBank/DDBJ whole genome shotgun (WGS) entry which is preliminary data.</text>
</comment>
<accession>A0A0F9KAR6</accession>
<gene>
    <name evidence="2" type="ORF">LCGC14_1353810</name>
</gene>
<protein>
    <submittedName>
        <fullName evidence="2">Uncharacterized protein</fullName>
    </submittedName>
</protein>
<proteinExistence type="predicted"/>
<dbReference type="AlphaFoldDB" id="A0A0F9KAR6"/>
<evidence type="ECO:0000313" key="2">
    <source>
        <dbReference type="EMBL" id="KKM79053.1"/>
    </source>
</evidence>
<reference evidence="2" key="1">
    <citation type="journal article" date="2015" name="Nature">
        <title>Complex archaea that bridge the gap between prokaryotes and eukaryotes.</title>
        <authorList>
            <person name="Spang A."/>
            <person name="Saw J.H."/>
            <person name="Jorgensen S.L."/>
            <person name="Zaremba-Niedzwiedzka K."/>
            <person name="Martijn J."/>
            <person name="Lind A.E."/>
            <person name="van Eijk R."/>
            <person name="Schleper C."/>
            <person name="Guy L."/>
            <person name="Ettema T.J."/>
        </authorList>
    </citation>
    <scope>NUCLEOTIDE SEQUENCE</scope>
</reference>
<dbReference type="EMBL" id="LAZR01008392">
    <property type="protein sequence ID" value="KKM79053.1"/>
    <property type="molecule type" value="Genomic_DNA"/>
</dbReference>
<name>A0A0F9KAR6_9ZZZZ</name>
<evidence type="ECO:0000256" key="1">
    <source>
        <dbReference type="SAM" id="MobiDB-lite"/>
    </source>
</evidence>